<sequence>MGRRKIDIQPITQERNRAVTFAKRKNGLFKKAYELGVLCSVDVAVIIFEDRPGHDTKLHQYSSVDIRDIVQRQLRYQGEKDLRGPVDFSGASNVKDNEDEDGDEEYIRIDGDDSDEKPVSHPDPPAPKARGNSNAKGKRRKTGEKAKLPRDDEMDLQDSDSKPSHTYSSLSYPHSHSQILAPPPMHSSSSVSAGIGGLCNDLSTSNGMSSHLPVSNDRSSSVHPRPAKRQRSTLDSMDPGRRSPATVGLAGNVDLNGSGLGRSAALCAQERRDAGWYRRQILPTPGQEPANSILPPHSGPYHSQELTRMYQQQGPYASLFPLPSSSSPPTFVPLHTDFGPGHRSGSEFKRAGTAARSSFATDMESLPDIRSQTQTPSGGSGRYDPSLPSTVKGSFEPSNNLSFKMYAPSQPNSGCVASGGPASHSSVQGRDMFTAFLEADERSRGQLQSQSHDLEQPGGHIFGLLTLCLLFPALGIIIDPATPHDSSRTESWFDIFSGSNSGPPNSSSSWGPGAGPPNGSDIQAIFSNDGGGAGSSSTITRGVKPRSGGSDRGEAGTSRQGGFGVIAGSGKRGGRGSGAREGKGKGKKTPVRVVEFKRDDVDMGVPALGIDGGGEKMGHLENRDEGGARTPDGNGSAQVGDAED</sequence>
<evidence type="ECO:0000256" key="1">
    <source>
        <dbReference type="ARBA" id="ARBA00004123"/>
    </source>
</evidence>
<feature type="compositionally biased region" description="Gly residues" evidence="6">
    <location>
        <begin position="559"/>
        <end position="577"/>
    </location>
</feature>
<dbReference type="GO" id="GO:0045944">
    <property type="term" value="P:positive regulation of transcription by RNA polymerase II"/>
    <property type="evidence" value="ECO:0007669"/>
    <property type="project" value="TreeGrafter"/>
</dbReference>
<dbReference type="InterPro" id="IPR036879">
    <property type="entry name" value="TF_MADSbox_sf"/>
</dbReference>
<comment type="subcellular location">
    <subcellularLocation>
        <location evidence="1">Nucleus</location>
    </subcellularLocation>
</comment>
<feature type="region of interest" description="Disordered" evidence="6">
    <location>
        <begin position="487"/>
        <end position="644"/>
    </location>
</feature>
<dbReference type="SMART" id="SM00432">
    <property type="entry name" value="MADS"/>
    <property type="match status" value="1"/>
</dbReference>
<dbReference type="GO" id="GO:0005634">
    <property type="term" value="C:nucleus"/>
    <property type="evidence" value="ECO:0007669"/>
    <property type="project" value="UniProtKB-SubCell"/>
</dbReference>
<dbReference type="InterPro" id="IPR002100">
    <property type="entry name" value="TF_MADSbox"/>
</dbReference>
<organism evidence="8 9">
    <name type="scientific">Galerina marginata (strain CBS 339.88)</name>
    <dbReference type="NCBI Taxonomy" id="685588"/>
    <lineage>
        <taxon>Eukaryota</taxon>
        <taxon>Fungi</taxon>
        <taxon>Dikarya</taxon>
        <taxon>Basidiomycota</taxon>
        <taxon>Agaricomycotina</taxon>
        <taxon>Agaricomycetes</taxon>
        <taxon>Agaricomycetidae</taxon>
        <taxon>Agaricales</taxon>
        <taxon>Agaricineae</taxon>
        <taxon>Strophariaceae</taxon>
        <taxon>Galerina</taxon>
    </lineage>
</organism>
<dbReference type="PANTHER" id="PTHR11945">
    <property type="entry name" value="MADS BOX PROTEIN"/>
    <property type="match status" value="1"/>
</dbReference>
<dbReference type="SUPFAM" id="SSF55455">
    <property type="entry name" value="SRF-like"/>
    <property type="match status" value="1"/>
</dbReference>
<feature type="compositionally biased region" description="Basic and acidic residues" evidence="6">
    <location>
        <begin position="613"/>
        <end position="627"/>
    </location>
</feature>
<accession>A0A067SPK9</accession>
<feature type="compositionally biased region" description="Low complexity" evidence="6">
    <location>
        <begin position="497"/>
        <end position="511"/>
    </location>
</feature>
<dbReference type="Pfam" id="PF00319">
    <property type="entry name" value="SRF-TF"/>
    <property type="match status" value="1"/>
</dbReference>
<gene>
    <name evidence="8" type="ORF">GALMADRAFT_143289</name>
</gene>
<evidence type="ECO:0000256" key="2">
    <source>
        <dbReference type="ARBA" id="ARBA00023015"/>
    </source>
</evidence>
<reference evidence="9" key="1">
    <citation type="journal article" date="2014" name="Proc. Natl. Acad. Sci. U.S.A.">
        <title>Extensive sampling of basidiomycete genomes demonstrates inadequacy of the white-rot/brown-rot paradigm for wood decay fungi.</title>
        <authorList>
            <person name="Riley R."/>
            <person name="Salamov A.A."/>
            <person name="Brown D.W."/>
            <person name="Nagy L.G."/>
            <person name="Floudas D."/>
            <person name="Held B.W."/>
            <person name="Levasseur A."/>
            <person name="Lombard V."/>
            <person name="Morin E."/>
            <person name="Otillar R."/>
            <person name="Lindquist E.A."/>
            <person name="Sun H."/>
            <person name="LaButti K.M."/>
            <person name="Schmutz J."/>
            <person name="Jabbour D."/>
            <person name="Luo H."/>
            <person name="Baker S.E."/>
            <person name="Pisabarro A.G."/>
            <person name="Walton J.D."/>
            <person name="Blanchette R.A."/>
            <person name="Henrissat B."/>
            <person name="Martin F."/>
            <person name="Cullen D."/>
            <person name="Hibbett D.S."/>
            <person name="Grigoriev I.V."/>
        </authorList>
    </citation>
    <scope>NUCLEOTIDE SEQUENCE [LARGE SCALE GENOMIC DNA]</scope>
    <source>
        <strain evidence="9">CBS 339.88</strain>
    </source>
</reference>
<evidence type="ECO:0000313" key="8">
    <source>
        <dbReference type="EMBL" id="KDR71932.1"/>
    </source>
</evidence>
<keyword evidence="9" id="KW-1185">Reference proteome</keyword>
<proteinExistence type="predicted"/>
<dbReference type="PANTHER" id="PTHR11945:SF534">
    <property type="entry name" value="MYOCYTE-SPECIFIC ENHANCER FACTOR 2"/>
    <property type="match status" value="1"/>
</dbReference>
<feature type="compositionally biased region" description="Basic and acidic residues" evidence="6">
    <location>
        <begin position="105"/>
        <end position="120"/>
    </location>
</feature>
<feature type="compositionally biased region" description="Polar residues" evidence="6">
    <location>
        <begin position="164"/>
        <end position="178"/>
    </location>
</feature>
<feature type="domain" description="MADS-box" evidence="7">
    <location>
        <begin position="1"/>
        <end position="51"/>
    </location>
</feature>
<keyword evidence="3" id="KW-0238">DNA-binding</keyword>
<name>A0A067SPK9_GALM3</name>
<evidence type="ECO:0000256" key="6">
    <source>
        <dbReference type="SAM" id="MobiDB-lite"/>
    </source>
</evidence>
<evidence type="ECO:0000313" key="9">
    <source>
        <dbReference type="Proteomes" id="UP000027222"/>
    </source>
</evidence>
<dbReference type="GO" id="GO:0000978">
    <property type="term" value="F:RNA polymerase II cis-regulatory region sequence-specific DNA binding"/>
    <property type="evidence" value="ECO:0007669"/>
    <property type="project" value="TreeGrafter"/>
</dbReference>
<dbReference type="Proteomes" id="UP000027222">
    <property type="component" value="Unassembled WGS sequence"/>
</dbReference>
<dbReference type="OrthoDB" id="1898716at2759"/>
<protein>
    <recommendedName>
        <fullName evidence="7">MADS-box domain-containing protein</fullName>
    </recommendedName>
</protein>
<evidence type="ECO:0000256" key="4">
    <source>
        <dbReference type="ARBA" id="ARBA00023163"/>
    </source>
</evidence>
<feature type="region of interest" description="Disordered" evidence="6">
    <location>
        <begin position="80"/>
        <end position="248"/>
    </location>
</feature>
<evidence type="ECO:0000259" key="7">
    <source>
        <dbReference type="PROSITE" id="PS50066"/>
    </source>
</evidence>
<dbReference type="EMBL" id="KL142390">
    <property type="protein sequence ID" value="KDR71932.1"/>
    <property type="molecule type" value="Genomic_DNA"/>
</dbReference>
<dbReference type="PRINTS" id="PR00404">
    <property type="entry name" value="MADSDOMAIN"/>
</dbReference>
<feature type="region of interest" description="Disordered" evidence="6">
    <location>
        <begin position="343"/>
        <end position="392"/>
    </location>
</feature>
<feature type="compositionally biased region" description="Polar residues" evidence="6">
    <location>
        <begin position="201"/>
        <end position="222"/>
    </location>
</feature>
<dbReference type="PROSITE" id="PS50066">
    <property type="entry name" value="MADS_BOX_2"/>
    <property type="match status" value="1"/>
</dbReference>
<dbReference type="HOGENOM" id="CLU_425152_0_0_1"/>
<evidence type="ECO:0000256" key="3">
    <source>
        <dbReference type="ARBA" id="ARBA00023125"/>
    </source>
</evidence>
<keyword evidence="4" id="KW-0804">Transcription</keyword>
<dbReference type="Gene3D" id="3.40.1810.10">
    <property type="entry name" value="Transcription factor, MADS-box"/>
    <property type="match status" value="1"/>
</dbReference>
<keyword evidence="5" id="KW-0539">Nucleus</keyword>
<dbReference type="GO" id="GO:0046983">
    <property type="term" value="F:protein dimerization activity"/>
    <property type="evidence" value="ECO:0007669"/>
    <property type="project" value="InterPro"/>
</dbReference>
<keyword evidence="2" id="KW-0805">Transcription regulation</keyword>
<dbReference type="AlphaFoldDB" id="A0A067SPK9"/>
<dbReference type="GO" id="GO:0000981">
    <property type="term" value="F:DNA-binding transcription factor activity, RNA polymerase II-specific"/>
    <property type="evidence" value="ECO:0007669"/>
    <property type="project" value="TreeGrafter"/>
</dbReference>
<dbReference type="STRING" id="685588.A0A067SPK9"/>
<evidence type="ECO:0000256" key="5">
    <source>
        <dbReference type="ARBA" id="ARBA00023242"/>
    </source>
</evidence>